<dbReference type="GO" id="GO:0016987">
    <property type="term" value="F:sigma factor activity"/>
    <property type="evidence" value="ECO:0007669"/>
    <property type="project" value="UniProtKB-KW"/>
</dbReference>
<dbReference type="PANTHER" id="PTHR30603">
    <property type="entry name" value="RNA POLYMERASE SIGMA FACTOR RPO"/>
    <property type="match status" value="1"/>
</dbReference>
<dbReference type="InterPro" id="IPR013325">
    <property type="entry name" value="RNA_pol_sigma_r2"/>
</dbReference>
<dbReference type="CDD" id="cd06171">
    <property type="entry name" value="Sigma70_r4"/>
    <property type="match status" value="1"/>
</dbReference>
<dbReference type="InterPro" id="IPR050239">
    <property type="entry name" value="Sigma-70_RNA_pol_init_factors"/>
</dbReference>
<dbReference type="EMBL" id="JACHHK010000002">
    <property type="protein sequence ID" value="MBB5182689.1"/>
    <property type="molecule type" value="Genomic_DNA"/>
</dbReference>
<keyword evidence="1" id="KW-0805">Transcription regulation</keyword>
<dbReference type="RefSeq" id="WP_183327561.1">
    <property type="nucleotide sequence ID" value="NZ_JACHHK010000002.1"/>
</dbReference>
<sequence>MGSDYREQAYSYLIKLSEQKGYVLFDDIMSSADRWSLSIEDVDWLSNTIMMRGIIVYDTAPSNIQDSDEYDDYAQTDYNETFKRVIEIDPSLKDFIYKIKNIKPPQMREMAQLKYQLKEGNAFARQRVIEMHLRIAVRVALQRVKEYDCDMADTLQDACVGLIYAADKYDPDSNGSFSSYASLWILQNISRTQVSQRALIYYPFHKKESYFSIYPLLKSLGYDYNELLTSEEVLKLVQKRLNCGVEQAKDAIYQCIPLESIDTAYKTFIKSNYYSKTNNYKNRCFCIEDFSDRVIEKCVEDEFQEIIKMLKPREQFVIKERFGFEDGDEKTLETVGKMLGITRERVRQIESRALKRLSAICKERNFEIY</sequence>
<dbReference type="Pfam" id="PF04545">
    <property type="entry name" value="Sigma70_r4"/>
    <property type="match status" value="1"/>
</dbReference>
<evidence type="ECO:0000259" key="6">
    <source>
        <dbReference type="Pfam" id="PF04545"/>
    </source>
</evidence>
<gene>
    <name evidence="7" type="ORF">HNQ47_000708</name>
</gene>
<feature type="domain" description="RNA polymerase sigma-70 region 2" evidence="5">
    <location>
        <begin position="129"/>
        <end position="191"/>
    </location>
</feature>
<evidence type="ECO:0000313" key="8">
    <source>
        <dbReference type="Proteomes" id="UP000539953"/>
    </source>
</evidence>
<protein>
    <submittedName>
        <fullName evidence="7">RNA polymerase primary sigma factor</fullName>
    </submittedName>
</protein>
<dbReference type="PRINTS" id="PR00046">
    <property type="entry name" value="SIGMA70FCT"/>
</dbReference>
<evidence type="ECO:0000256" key="1">
    <source>
        <dbReference type="ARBA" id="ARBA00023015"/>
    </source>
</evidence>
<dbReference type="InterPro" id="IPR036388">
    <property type="entry name" value="WH-like_DNA-bd_sf"/>
</dbReference>
<dbReference type="InterPro" id="IPR007627">
    <property type="entry name" value="RNA_pol_sigma70_r2"/>
</dbReference>
<dbReference type="NCBIfam" id="TIGR02937">
    <property type="entry name" value="sigma70-ECF"/>
    <property type="match status" value="1"/>
</dbReference>
<dbReference type="SUPFAM" id="SSF88659">
    <property type="entry name" value="Sigma3 and sigma4 domains of RNA polymerase sigma factors"/>
    <property type="match status" value="1"/>
</dbReference>
<dbReference type="SUPFAM" id="SSF88946">
    <property type="entry name" value="Sigma2 domain of RNA polymerase sigma factors"/>
    <property type="match status" value="1"/>
</dbReference>
<dbReference type="Proteomes" id="UP000539953">
    <property type="component" value="Unassembled WGS sequence"/>
</dbReference>
<evidence type="ECO:0000256" key="2">
    <source>
        <dbReference type="ARBA" id="ARBA00023082"/>
    </source>
</evidence>
<keyword evidence="8" id="KW-1185">Reference proteome</keyword>
<keyword evidence="3" id="KW-0238">DNA-binding</keyword>
<organism evidence="7 8">
    <name type="scientific">Catenisphaera adipataccumulans</name>
    <dbReference type="NCBI Taxonomy" id="700500"/>
    <lineage>
        <taxon>Bacteria</taxon>
        <taxon>Bacillati</taxon>
        <taxon>Bacillota</taxon>
        <taxon>Erysipelotrichia</taxon>
        <taxon>Erysipelotrichales</taxon>
        <taxon>Erysipelotrichaceae</taxon>
        <taxon>Catenisphaera</taxon>
    </lineage>
</organism>
<dbReference type="InterPro" id="IPR000943">
    <property type="entry name" value="RNA_pol_sigma70"/>
</dbReference>
<proteinExistence type="predicted"/>
<dbReference type="InterPro" id="IPR007630">
    <property type="entry name" value="RNA_pol_sigma70_r4"/>
</dbReference>
<evidence type="ECO:0000313" key="7">
    <source>
        <dbReference type="EMBL" id="MBB5182689.1"/>
    </source>
</evidence>
<feature type="domain" description="RNA polymerase sigma-70 region 4" evidence="6">
    <location>
        <begin position="308"/>
        <end position="357"/>
    </location>
</feature>
<reference evidence="7 8" key="1">
    <citation type="submission" date="2020-08" db="EMBL/GenBank/DDBJ databases">
        <title>Genomic Encyclopedia of Type Strains, Phase IV (KMG-IV): sequencing the most valuable type-strain genomes for metagenomic binning, comparative biology and taxonomic classification.</title>
        <authorList>
            <person name="Goeker M."/>
        </authorList>
    </citation>
    <scope>NUCLEOTIDE SEQUENCE [LARGE SCALE GENOMIC DNA]</scope>
    <source>
        <strain evidence="7 8">DSM 25799</strain>
    </source>
</reference>
<dbReference type="GO" id="GO:0003677">
    <property type="term" value="F:DNA binding"/>
    <property type="evidence" value="ECO:0007669"/>
    <property type="project" value="UniProtKB-KW"/>
</dbReference>
<dbReference type="AlphaFoldDB" id="A0A7W8CYD6"/>
<comment type="caution">
    <text evidence="7">The sequence shown here is derived from an EMBL/GenBank/DDBJ whole genome shotgun (WGS) entry which is preliminary data.</text>
</comment>
<dbReference type="Gene3D" id="1.20.120.1810">
    <property type="match status" value="1"/>
</dbReference>
<evidence type="ECO:0000256" key="4">
    <source>
        <dbReference type="ARBA" id="ARBA00023163"/>
    </source>
</evidence>
<dbReference type="PANTHER" id="PTHR30603:SF47">
    <property type="entry name" value="RNA POLYMERASE SIGMA FACTOR SIGD, CHLOROPLASTIC"/>
    <property type="match status" value="1"/>
</dbReference>
<dbReference type="Gene3D" id="1.10.10.10">
    <property type="entry name" value="Winged helix-like DNA-binding domain superfamily/Winged helix DNA-binding domain"/>
    <property type="match status" value="1"/>
</dbReference>
<dbReference type="Pfam" id="PF04542">
    <property type="entry name" value="Sigma70_r2"/>
    <property type="match status" value="1"/>
</dbReference>
<accession>A0A7W8CYD6</accession>
<dbReference type="GO" id="GO:0006352">
    <property type="term" value="P:DNA-templated transcription initiation"/>
    <property type="evidence" value="ECO:0007669"/>
    <property type="project" value="InterPro"/>
</dbReference>
<keyword evidence="4" id="KW-0804">Transcription</keyword>
<dbReference type="InterPro" id="IPR013324">
    <property type="entry name" value="RNA_pol_sigma_r3/r4-like"/>
</dbReference>
<name>A0A7W8CYD6_9FIRM</name>
<dbReference type="InterPro" id="IPR014284">
    <property type="entry name" value="RNA_pol_sigma-70_dom"/>
</dbReference>
<evidence type="ECO:0000259" key="5">
    <source>
        <dbReference type="Pfam" id="PF04542"/>
    </source>
</evidence>
<evidence type="ECO:0000256" key="3">
    <source>
        <dbReference type="ARBA" id="ARBA00023125"/>
    </source>
</evidence>
<keyword evidence="2" id="KW-0731">Sigma factor</keyword>